<dbReference type="Gene3D" id="3.30.70.100">
    <property type="match status" value="1"/>
</dbReference>
<feature type="active site" evidence="4">
    <location>
        <position position="39"/>
    </location>
</feature>
<name>A0A2H0FET5_9BACT</name>
<dbReference type="PRINTS" id="PR00112">
    <property type="entry name" value="ACYLPHPHTASE"/>
</dbReference>
<dbReference type="PROSITE" id="PS00151">
    <property type="entry name" value="ACYLPHOSPHATASE_2"/>
    <property type="match status" value="1"/>
</dbReference>
<comment type="similarity">
    <text evidence="1 5">Belongs to the acylphosphatase family.</text>
</comment>
<evidence type="ECO:0000313" key="8">
    <source>
        <dbReference type="Proteomes" id="UP000230778"/>
    </source>
</evidence>
<protein>
    <recommendedName>
        <fullName evidence="2 4">acylphosphatase</fullName>
        <ecNumber evidence="2 4">3.6.1.7</ecNumber>
    </recommendedName>
</protein>
<reference evidence="7 8" key="1">
    <citation type="submission" date="2017-09" db="EMBL/GenBank/DDBJ databases">
        <title>Depth-based differentiation of microbial function through sediment-hosted aquifers and enrichment of novel symbionts in the deep terrestrial subsurface.</title>
        <authorList>
            <person name="Probst A.J."/>
            <person name="Ladd B."/>
            <person name="Jarett J.K."/>
            <person name="Geller-Mcgrath D.E."/>
            <person name="Sieber C.M."/>
            <person name="Emerson J.B."/>
            <person name="Anantharaman K."/>
            <person name="Thomas B.C."/>
            <person name="Malmstrom R."/>
            <person name="Stieglmeier M."/>
            <person name="Klingl A."/>
            <person name="Woyke T."/>
            <person name="Ryan C.M."/>
            <person name="Banfield J.F."/>
        </authorList>
    </citation>
    <scope>NUCLEOTIDE SEQUENCE [LARGE SCALE GENOMIC DNA]</scope>
    <source>
        <strain evidence="7">CG18_big_fil_WC_8_21_14_2_50_37_10</strain>
    </source>
</reference>
<dbReference type="InterPro" id="IPR017968">
    <property type="entry name" value="Acylphosphatase_CS"/>
</dbReference>
<keyword evidence="4" id="KW-0378">Hydrolase</keyword>
<comment type="caution">
    <text evidence="7">The sequence shown here is derived from an EMBL/GenBank/DDBJ whole genome shotgun (WGS) entry which is preliminary data.</text>
</comment>
<dbReference type="Proteomes" id="UP000230778">
    <property type="component" value="Unassembled WGS sequence"/>
</dbReference>
<sequence>MAEKLKAHIIVSGRVQRVHFREKTREKAEEFGVFGWVKNLSDGRVEAVFEGEKAKVEEMVEWARKGPFWAKVNGLETSWEEYQAEFSNFEIRY</sequence>
<evidence type="ECO:0000256" key="1">
    <source>
        <dbReference type="ARBA" id="ARBA00005614"/>
    </source>
</evidence>
<evidence type="ECO:0000256" key="5">
    <source>
        <dbReference type="RuleBase" id="RU004168"/>
    </source>
</evidence>
<dbReference type="AlphaFoldDB" id="A0A2H0FET5"/>
<feature type="domain" description="Acylphosphatase-like" evidence="6">
    <location>
        <begin position="6"/>
        <end position="93"/>
    </location>
</feature>
<evidence type="ECO:0000313" key="7">
    <source>
        <dbReference type="EMBL" id="PIQ05092.1"/>
    </source>
</evidence>
<gene>
    <name evidence="7" type="ORF">COW72_03040</name>
</gene>
<evidence type="ECO:0000256" key="2">
    <source>
        <dbReference type="ARBA" id="ARBA00012150"/>
    </source>
</evidence>
<dbReference type="Pfam" id="PF00708">
    <property type="entry name" value="Acylphosphatase"/>
    <property type="match status" value="1"/>
</dbReference>
<dbReference type="EC" id="3.6.1.7" evidence="2 4"/>
<evidence type="ECO:0000256" key="3">
    <source>
        <dbReference type="ARBA" id="ARBA00047645"/>
    </source>
</evidence>
<evidence type="ECO:0000259" key="6">
    <source>
        <dbReference type="PROSITE" id="PS51160"/>
    </source>
</evidence>
<organism evidence="7 8">
    <name type="scientific">Candidatus Nealsonbacteria bacterium CG18_big_fil_WC_8_21_14_2_50_37_10</name>
    <dbReference type="NCBI Taxonomy" id="1974717"/>
    <lineage>
        <taxon>Bacteria</taxon>
        <taxon>Candidatus Nealsoniibacteriota</taxon>
    </lineage>
</organism>
<comment type="catalytic activity">
    <reaction evidence="3 4">
        <text>an acyl phosphate + H2O = a carboxylate + phosphate + H(+)</text>
        <dbReference type="Rhea" id="RHEA:14965"/>
        <dbReference type="ChEBI" id="CHEBI:15377"/>
        <dbReference type="ChEBI" id="CHEBI:15378"/>
        <dbReference type="ChEBI" id="CHEBI:29067"/>
        <dbReference type="ChEBI" id="CHEBI:43474"/>
        <dbReference type="ChEBI" id="CHEBI:59918"/>
        <dbReference type="EC" id="3.6.1.7"/>
    </reaction>
</comment>
<dbReference type="PANTHER" id="PTHR47268">
    <property type="entry name" value="ACYLPHOSPHATASE"/>
    <property type="match status" value="1"/>
</dbReference>
<dbReference type="PANTHER" id="PTHR47268:SF4">
    <property type="entry name" value="ACYLPHOSPHATASE"/>
    <property type="match status" value="1"/>
</dbReference>
<dbReference type="InterPro" id="IPR020456">
    <property type="entry name" value="Acylphosphatase"/>
</dbReference>
<dbReference type="InterPro" id="IPR001792">
    <property type="entry name" value="Acylphosphatase-like_dom"/>
</dbReference>
<feature type="active site" evidence="4">
    <location>
        <position position="21"/>
    </location>
</feature>
<evidence type="ECO:0000256" key="4">
    <source>
        <dbReference type="PROSITE-ProRule" id="PRU00520"/>
    </source>
</evidence>
<proteinExistence type="inferred from homology"/>
<dbReference type="EMBL" id="PCUC01000160">
    <property type="protein sequence ID" value="PIQ05092.1"/>
    <property type="molecule type" value="Genomic_DNA"/>
</dbReference>
<accession>A0A2H0FET5</accession>
<dbReference type="InterPro" id="IPR036046">
    <property type="entry name" value="Acylphosphatase-like_dom_sf"/>
</dbReference>
<dbReference type="PROSITE" id="PS51160">
    <property type="entry name" value="ACYLPHOSPHATASE_3"/>
    <property type="match status" value="1"/>
</dbReference>
<dbReference type="GO" id="GO:0003998">
    <property type="term" value="F:acylphosphatase activity"/>
    <property type="evidence" value="ECO:0007669"/>
    <property type="project" value="UniProtKB-EC"/>
</dbReference>
<dbReference type="SUPFAM" id="SSF54975">
    <property type="entry name" value="Acylphosphatase/BLUF domain-like"/>
    <property type="match status" value="1"/>
</dbReference>